<dbReference type="EMBL" id="RAYQ01000029">
    <property type="protein sequence ID" value="RKI88367.1"/>
    <property type="molecule type" value="Genomic_DNA"/>
</dbReference>
<reference evidence="4 5" key="1">
    <citation type="submission" date="2018-09" db="EMBL/GenBank/DDBJ databases">
        <title>Murine metabolic-syndrome-specific gut microbial biobank.</title>
        <authorList>
            <person name="Liu C."/>
        </authorList>
    </citation>
    <scope>NUCLEOTIDE SEQUENCE [LARGE SCALE GENOMIC DNA]</scope>
    <source>
        <strain evidence="4 5">0.1xD8-82</strain>
    </source>
</reference>
<organism evidence="4 5">
    <name type="scientific">Parablautia intestinalis</name>
    <dbReference type="NCBI Taxonomy" id="2320100"/>
    <lineage>
        <taxon>Bacteria</taxon>
        <taxon>Bacillati</taxon>
        <taxon>Bacillota</taxon>
        <taxon>Clostridia</taxon>
        <taxon>Lachnospirales</taxon>
        <taxon>Lachnospiraceae</taxon>
        <taxon>Parablautia</taxon>
    </lineage>
</organism>
<proteinExistence type="inferred from homology"/>
<evidence type="ECO:0000256" key="2">
    <source>
        <dbReference type="SAM" id="Phobius"/>
    </source>
</evidence>
<evidence type="ECO:0000259" key="3">
    <source>
        <dbReference type="SMART" id="SM00854"/>
    </source>
</evidence>
<dbReference type="Gene3D" id="3.60.21.10">
    <property type="match status" value="1"/>
</dbReference>
<dbReference type="AlphaFoldDB" id="A0A3A9AAH1"/>
<gene>
    <name evidence="4" type="ORF">D7V94_19495</name>
</gene>
<keyword evidence="5" id="KW-1185">Reference proteome</keyword>
<dbReference type="InterPro" id="IPR052169">
    <property type="entry name" value="CW_Biosynth-Accessory"/>
</dbReference>
<comment type="similarity">
    <text evidence="1">Belongs to the CapA family.</text>
</comment>
<dbReference type="Pfam" id="PF09587">
    <property type="entry name" value="PGA_cap"/>
    <property type="match status" value="1"/>
</dbReference>
<dbReference type="CDD" id="cd07381">
    <property type="entry name" value="MPP_CapA"/>
    <property type="match status" value="1"/>
</dbReference>
<evidence type="ECO:0000256" key="1">
    <source>
        <dbReference type="ARBA" id="ARBA00005662"/>
    </source>
</evidence>
<dbReference type="PANTHER" id="PTHR33393">
    <property type="entry name" value="POLYGLUTAMINE SYNTHESIS ACCESSORY PROTEIN RV0574C-RELATED"/>
    <property type="match status" value="1"/>
</dbReference>
<keyword evidence="2" id="KW-0472">Membrane</keyword>
<dbReference type="SMART" id="SM00854">
    <property type="entry name" value="PGA_cap"/>
    <property type="match status" value="1"/>
</dbReference>
<dbReference type="InterPro" id="IPR019079">
    <property type="entry name" value="Capsule_synth_CapA"/>
</dbReference>
<dbReference type="SUPFAM" id="SSF56300">
    <property type="entry name" value="Metallo-dependent phosphatases"/>
    <property type="match status" value="1"/>
</dbReference>
<dbReference type="Proteomes" id="UP000280696">
    <property type="component" value="Unassembled WGS sequence"/>
</dbReference>
<dbReference type="PANTHER" id="PTHR33393:SF13">
    <property type="entry name" value="PGA BIOSYNTHESIS PROTEIN CAPA"/>
    <property type="match status" value="1"/>
</dbReference>
<name>A0A3A9AAH1_9FIRM</name>
<evidence type="ECO:0000313" key="4">
    <source>
        <dbReference type="EMBL" id="RKI88367.1"/>
    </source>
</evidence>
<accession>A0A3A9AAH1</accession>
<protein>
    <submittedName>
        <fullName evidence="4">CapA family protein</fullName>
    </submittedName>
</protein>
<feature type="domain" description="Capsule synthesis protein CapA" evidence="3">
    <location>
        <begin position="130"/>
        <end position="378"/>
    </location>
</feature>
<keyword evidence="2" id="KW-1133">Transmembrane helix</keyword>
<feature type="transmembrane region" description="Helical" evidence="2">
    <location>
        <begin position="24"/>
        <end position="49"/>
    </location>
</feature>
<dbReference type="OrthoDB" id="9810906at2"/>
<evidence type="ECO:0000313" key="5">
    <source>
        <dbReference type="Proteomes" id="UP000280696"/>
    </source>
</evidence>
<sequence>MKRKVKKRNLQLNKERKGRGKKRGFGVAATFSITLFIILSLGIAGILLLKLFLQETEENQVFAEGDYAQETIHLFREDISEQLREDEVRKEETAPVPQPVSRYGEELSDADYMRANKIYSMEGSVKDKVTIGFIGDFLLDDEYAIMANLLRRGRTIENGISEAMLAQMREVDILVGNNEFPFTDRGTPTEGKAFTFRADTAAVSYLHDMGVDLAVLANNHIYDFGETGLLDTLDTLSAAEVPLVGAGRNIEEASAPVYFIVNDMKIAVVAATQIERLENPDTKGATENSAGVFRCLNPQKLYEVIARAKENSDFVIVYIHWGTENQTEIDWAQIEQAPRIAEAGADLIIGDHPHCLQGITYFGDTPAIYSMGNFWFNSKTVDTGMVRVTIGKEGLETFQFVPALQSGCRVDLVYGEEKERILSLMRELSPDVLIDEAGFVSKK</sequence>
<keyword evidence="2" id="KW-0812">Transmembrane</keyword>
<dbReference type="InterPro" id="IPR029052">
    <property type="entry name" value="Metallo-depent_PP-like"/>
</dbReference>
<dbReference type="RefSeq" id="WP_120472003.1">
    <property type="nucleotide sequence ID" value="NZ_RAYQ01000029.1"/>
</dbReference>
<comment type="caution">
    <text evidence="4">The sequence shown here is derived from an EMBL/GenBank/DDBJ whole genome shotgun (WGS) entry which is preliminary data.</text>
</comment>